<dbReference type="STRING" id="445961.IW15_22640"/>
<keyword evidence="2" id="KW-1185">Reference proteome</keyword>
<dbReference type="OrthoDB" id="1260969at2"/>
<comment type="caution">
    <text evidence="1">The sequence shown here is derived from an EMBL/GenBank/DDBJ whole genome shotgun (WGS) entry which is preliminary data.</text>
</comment>
<organism evidence="1 2">
    <name type="scientific">Chryseobacterium soli</name>
    <dbReference type="NCBI Taxonomy" id="445961"/>
    <lineage>
        <taxon>Bacteria</taxon>
        <taxon>Pseudomonadati</taxon>
        <taxon>Bacteroidota</taxon>
        <taxon>Flavobacteriia</taxon>
        <taxon>Flavobacteriales</taxon>
        <taxon>Weeksellaceae</taxon>
        <taxon>Chryseobacterium group</taxon>
        <taxon>Chryseobacterium</taxon>
    </lineage>
</organism>
<name>A0A085ZWX0_9FLAO</name>
<evidence type="ECO:0000313" key="1">
    <source>
        <dbReference type="EMBL" id="KFF08934.1"/>
    </source>
</evidence>
<gene>
    <name evidence="1" type="ORF">IW15_22640</name>
</gene>
<accession>A0A085ZWX0</accession>
<proteinExistence type="predicted"/>
<dbReference type="EMBL" id="JPRH01000021">
    <property type="protein sequence ID" value="KFF08934.1"/>
    <property type="molecule type" value="Genomic_DNA"/>
</dbReference>
<reference evidence="1 2" key="1">
    <citation type="submission" date="2014-07" db="EMBL/GenBank/DDBJ databases">
        <title>Genome of Chryseobacterium soli DSM 19298.</title>
        <authorList>
            <person name="Stropko S.J."/>
            <person name="Pipes S.E."/>
            <person name="Newman J."/>
        </authorList>
    </citation>
    <scope>NUCLEOTIDE SEQUENCE [LARGE SCALE GENOMIC DNA]</scope>
    <source>
        <strain evidence="1 2">DSM 19298</strain>
    </source>
</reference>
<evidence type="ECO:0008006" key="3">
    <source>
        <dbReference type="Google" id="ProtNLM"/>
    </source>
</evidence>
<protein>
    <recommendedName>
        <fullName evidence="3">Lipoprotein</fullName>
    </recommendedName>
</protein>
<dbReference type="RefSeq" id="WP_034715698.1">
    <property type="nucleotide sequence ID" value="NZ_JPRH01000021.1"/>
</dbReference>
<dbReference type="Proteomes" id="UP000028705">
    <property type="component" value="Unassembled WGS sequence"/>
</dbReference>
<evidence type="ECO:0000313" key="2">
    <source>
        <dbReference type="Proteomes" id="UP000028705"/>
    </source>
</evidence>
<dbReference type="AlphaFoldDB" id="A0A085ZWX0"/>
<sequence>MIKIKYFLLILLIATSCTSQKVVLYYYNGLDLNSNNTLGSSLQIFFLENRDIMKVVIRDKNLKNEISIIKEKITSKNRIIVPDDGNYTFAFINKKDTLFADDRLEFWRYKDKGIFYKLNNSSKNIILKHYKLNPNQQ</sequence>
<dbReference type="PROSITE" id="PS51257">
    <property type="entry name" value="PROKAR_LIPOPROTEIN"/>
    <property type="match status" value="1"/>
</dbReference>